<evidence type="ECO:0000313" key="7">
    <source>
        <dbReference type="Proteomes" id="UP000664545"/>
    </source>
</evidence>
<dbReference type="InterPro" id="IPR007630">
    <property type="entry name" value="RNA_pol_sigma70_r4"/>
</dbReference>
<dbReference type="GO" id="GO:0016987">
    <property type="term" value="F:sigma factor activity"/>
    <property type="evidence" value="ECO:0007669"/>
    <property type="project" value="UniProtKB-KW"/>
</dbReference>
<keyword evidence="7" id="KW-1185">Reference proteome</keyword>
<accession>A0A939IGQ8</accession>
<gene>
    <name evidence="6" type="ORF">JYB65_10160</name>
</gene>
<dbReference type="CDD" id="cd06171">
    <property type="entry name" value="Sigma70_r4"/>
    <property type="match status" value="1"/>
</dbReference>
<dbReference type="Pfam" id="PF04542">
    <property type="entry name" value="Sigma70_r2"/>
    <property type="match status" value="1"/>
</dbReference>
<protein>
    <submittedName>
        <fullName evidence="6">FliA/WhiG family RNA polymerase sigma factor</fullName>
    </submittedName>
</protein>
<dbReference type="InterPro" id="IPR007627">
    <property type="entry name" value="RNA_pol_sigma70_r2"/>
</dbReference>
<keyword evidence="1" id="KW-0805">Transcription regulation</keyword>
<dbReference type="EMBL" id="JAFJZZ010000004">
    <property type="protein sequence ID" value="MBN7773725.1"/>
    <property type="molecule type" value="Genomic_DNA"/>
</dbReference>
<sequence length="260" mass="29600">MICNNLLKAKSVEELFEQYKTTHDIAVKQEIVLHYSGIVKTIAIQLRGVYISFAEMDDIINEGIITLMQVIDKFDPGKNAKFETYASLRIRGAIIDLARKQDWIPRNVRKLGKSIDQTFSDLYFALGRYPTETEMAEQLGISLSKYHKALSETNLFNILSLDALVDGLQEEGQNEKFLKDQSLDSAPTYTLERKELAQMIKNAIHELKENEQLVVSLYYNKELSMKEIAGVMGISEPRVSQLHASALRKLRLSLGNYYTA</sequence>
<dbReference type="PIRSF" id="PIRSF000770">
    <property type="entry name" value="RNA_pol_sigma-SigE/K"/>
    <property type="match status" value="1"/>
</dbReference>
<dbReference type="PROSITE" id="PS00716">
    <property type="entry name" value="SIGMA70_2"/>
    <property type="match status" value="1"/>
</dbReference>
<evidence type="ECO:0000259" key="5">
    <source>
        <dbReference type="PROSITE" id="PS00716"/>
    </source>
</evidence>
<comment type="caution">
    <text evidence="6">The sequence shown here is derived from an EMBL/GenBank/DDBJ whole genome shotgun (WGS) entry which is preliminary data.</text>
</comment>
<dbReference type="Pfam" id="PF04545">
    <property type="entry name" value="Sigma70_r4"/>
    <property type="match status" value="1"/>
</dbReference>
<dbReference type="NCBIfam" id="TIGR02479">
    <property type="entry name" value="FliA_WhiG"/>
    <property type="match status" value="1"/>
</dbReference>
<dbReference type="InterPro" id="IPR012845">
    <property type="entry name" value="RNA_pol_sigma_FliA_WhiG"/>
</dbReference>
<dbReference type="Gene3D" id="1.10.1740.10">
    <property type="match status" value="1"/>
</dbReference>
<dbReference type="Pfam" id="PF04539">
    <property type="entry name" value="Sigma70_r3"/>
    <property type="match status" value="1"/>
</dbReference>
<dbReference type="GO" id="GO:0003677">
    <property type="term" value="F:DNA binding"/>
    <property type="evidence" value="ECO:0007669"/>
    <property type="project" value="UniProtKB-KW"/>
</dbReference>
<evidence type="ECO:0000256" key="4">
    <source>
        <dbReference type="ARBA" id="ARBA00023163"/>
    </source>
</evidence>
<dbReference type="Proteomes" id="UP000664545">
    <property type="component" value="Unassembled WGS sequence"/>
</dbReference>
<feature type="domain" description="RNA polymerase sigma-70" evidence="5">
    <location>
        <begin position="224"/>
        <end position="250"/>
    </location>
</feature>
<dbReference type="RefSeq" id="WP_206582562.1">
    <property type="nucleotide sequence ID" value="NZ_JAFJZZ010000004.1"/>
</dbReference>
<dbReference type="GO" id="GO:0003899">
    <property type="term" value="F:DNA-directed RNA polymerase activity"/>
    <property type="evidence" value="ECO:0007669"/>
    <property type="project" value="InterPro"/>
</dbReference>
<evidence type="ECO:0000313" key="6">
    <source>
        <dbReference type="EMBL" id="MBN7773725.1"/>
    </source>
</evidence>
<dbReference type="AlphaFoldDB" id="A0A939IGQ8"/>
<dbReference type="PANTHER" id="PTHR30385:SF7">
    <property type="entry name" value="RNA POLYMERASE SIGMA FACTOR FLIA"/>
    <property type="match status" value="1"/>
</dbReference>
<evidence type="ECO:0000256" key="1">
    <source>
        <dbReference type="ARBA" id="ARBA00023015"/>
    </source>
</evidence>
<dbReference type="InterPro" id="IPR007624">
    <property type="entry name" value="RNA_pol_sigma70_r3"/>
</dbReference>
<proteinExistence type="predicted"/>
<dbReference type="InterPro" id="IPR013325">
    <property type="entry name" value="RNA_pol_sigma_r2"/>
</dbReference>
<keyword evidence="4" id="KW-0804">Transcription</keyword>
<reference evidence="6" key="1">
    <citation type="submission" date="2021-02" db="EMBL/GenBank/DDBJ databases">
        <title>Abyssanaerobacter marinus gen.nov., sp., nov, anaerobic bacterium isolated from the Onnuri vent field of Indian Ocean and suggestion of Mogibacteriaceae fam. nov., and proposal of reclassification of ambiguous this family's genus member.</title>
        <authorList>
            <person name="Kim Y.J."/>
            <person name="Yang J.-A."/>
        </authorList>
    </citation>
    <scope>NUCLEOTIDE SEQUENCE</scope>
    <source>
        <strain evidence="6">DSM 2634</strain>
    </source>
</reference>
<dbReference type="SUPFAM" id="SSF88659">
    <property type="entry name" value="Sigma3 and sigma4 domains of RNA polymerase sigma factors"/>
    <property type="match status" value="2"/>
</dbReference>
<evidence type="ECO:0000256" key="3">
    <source>
        <dbReference type="ARBA" id="ARBA00023125"/>
    </source>
</evidence>
<dbReference type="PANTHER" id="PTHR30385">
    <property type="entry name" value="SIGMA FACTOR F FLAGELLAR"/>
    <property type="match status" value="1"/>
</dbReference>
<dbReference type="NCBIfam" id="NF005413">
    <property type="entry name" value="PRK06986.1"/>
    <property type="match status" value="1"/>
</dbReference>
<name>A0A939IGQ8_CLOAM</name>
<dbReference type="GO" id="GO:0006352">
    <property type="term" value="P:DNA-templated transcription initiation"/>
    <property type="evidence" value="ECO:0007669"/>
    <property type="project" value="InterPro"/>
</dbReference>
<dbReference type="NCBIfam" id="TIGR02937">
    <property type="entry name" value="sigma70-ECF"/>
    <property type="match status" value="1"/>
</dbReference>
<keyword evidence="2" id="KW-0731">Sigma factor</keyword>
<evidence type="ECO:0000256" key="2">
    <source>
        <dbReference type="ARBA" id="ARBA00023082"/>
    </source>
</evidence>
<dbReference type="InterPro" id="IPR014284">
    <property type="entry name" value="RNA_pol_sigma-70_dom"/>
</dbReference>
<dbReference type="PRINTS" id="PR00046">
    <property type="entry name" value="SIGMA70FCT"/>
</dbReference>
<keyword evidence="3" id="KW-0238">DNA-binding</keyword>
<organism evidence="6 7">
    <name type="scientific">Clostridium aminobutyricum</name>
    <dbReference type="NCBI Taxonomy" id="33953"/>
    <lineage>
        <taxon>Bacteria</taxon>
        <taxon>Bacillati</taxon>
        <taxon>Bacillota</taxon>
        <taxon>Clostridia</taxon>
        <taxon>Eubacteriales</taxon>
        <taxon>Clostridiaceae</taxon>
        <taxon>Clostridium</taxon>
    </lineage>
</organism>
<dbReference type="SUPFAM" id="SSF88946">
    <property type="entry name" value="Sigma2 domain of RNA polymerase sigma factors"/>
    <property type="match status" value="1"/>
</dbReference>
<dbReference type="InterPro" id="IPR000943">
    <property type="entry name" value="RNA_pol_sigma70"/>
</dbReference>
<dbReference type="Gene3D" id="1.20.140.160">
    <property type="match status" value="1"/>
</dbReference>
<dbReference type="InterPro" id="IPR013324">
    <property type="entry name" value="RNA_pol_sigma_r3/r4-like"/>
</dbReference>